<dbReference type="Proteomes" id="UP000265520">
    <property type="component" value="Unassembled WGS sequence"/>
</dbReference>
<reference evidence="1 2" key="1">
    <citation type="journal article" date="2018" name="Front. Plant Sci.">
        <title>Red Clover (Trifolium pratense) and Zigzag Clover (T. medium) - A Picture of Genomic Similarities and Differences.</title>
        <authorList>
            <person name="Dluhosova J."/>
            <person name="Istvanek J."/>
            <person name="Nedelnik J."/>
            <person name="Repkova J."/>
        </authorList>
    </citation>
    <scope>NUCLEOTIDE SEQUENCE [LARGE SCALE GENOMIC DNA]</scope>
    <source>
        <strain evidence="2">cv. 10/8</strain>
        <tissue evidence="1">Leaf</tissue>
    </source>
</reference>
<feature type="non-terminal residue" evidence="1">
    <location>
        <position position="1"/>
    </location>
</feature>
<protein>
    <recommendedName>
        <fullName evidence="3">Gag-pol polyprotein</fullName>
    </recommendedName>
</protein>
<organism evidence="1 2">
    <name type="scientific">Trifolium medium</name>
    <dbReference type="NCBI Taxonomy" id="97028"/>
    <lineage>
        <taxon>Eukaryota</taxon>
        <taxon>Viridiplantae</taxon>
        <taxon>Streptophyta</taxon>
        <taxon>Embryophyta</taxon>
        <taxon>Tracheophyta</taxon>
        <taxon>Spermatophyta</taxon>
        <taxon>Magnoliopsida</taxon>
        <taxon>eudicotyledons</taxon>
        <taxon>Gunneridae</taxon>
        <taxon>Pentapetalae</taxon>
        <taxon>rosids</taxon>
        <taxon>fabids</taxon>
        <taxon>Fabales</taxon>
        <taxon>Fabaceae</taxon>
        <taxon>Papilionoideae</taxon>
        <taxon>50 kb inversion clade</taxon>
        <taxon>NPAAA clade</taxon>
        <taxon>Hologalegina</taxon>
        <taxon>IRL clade</taxon>
        <taxon>Trifolieae</taxon>
        <taxon>Trifolium</taxon>
    </lineage>
</organism>
<keyword evidence="2" id="KW-1185">Reference proteome</keyword>
<dbReference type="AlphaFoldDB" id="A0A392W9T3"/>
<name>A0A392W9T3_9FABA</name>
<sequence>DFRNAGIKFPKQVPPKPYHDRNKYCRYHRSYGHVTEECIQQKDAIEIMIRDGQPK</sequence>
<proteinExistence type="predicted"/>
<evidence type="ECO:0000313" key="1">
    <source>
        <dbReference type="EMBL" id="MCI97394.1"/>
    </source>
</evidence>
<evidence type="ECO:0000313" key="2">
    <source>
        <dbReference type="Proteomes" id="UP000265520"/>
    </source>
</evidence>
<evidence type="ECO:0008006" key="3">
    <source>
        <dbReference type="Google" id="ProtNLM"/>
    </source>
</evidence>
<comment type="caution">
    <text evidence="1">The sequence shown here is derived from an EMBL/GenBank/DDBJ whole genome shotgun (WGS) entry which is preliminary data.</text>
</comment>
<accession>A0A392W9T3</accession>
<dbReference type="EMBL" id="LXQA011442099">
    <property type="protein sequence ID" value="MCI97394.1"/>
    <property type="molecule type" value="Genomic_DNA"/>
</dbReference>